<dbReference type="InterPro" id="IPR004484">
    <property type="entry name" value="CbiA/CobB_synth"/>
</dbReference>
<dbReference type="InterPro" id="IPR011698">
    <property type="entry name" value="GATase_3"/>
</dbReference>
<dbReference type="EMBL" id="DTQM01000118">
    <property type="protein sequence ID" value="HGC42805.1"/>
    <property type="molecule type" value="Genomic_DNA"/>
</dbReference>
<dbReference type="EC" id="6.3.5.11" evidence="9"/>
<comment type="pathway">
    <text evidence="9">Cofactor biosynthesis; adenosylcobalamin biosynthesis; cob(II)yrinate a,c-diamide from sirohydrochlorin (anaerobic route): step 10/10.</text>
</comment>
<keyword evidence="3 9" id="KW-0169">Cobalamin biosynthesis</keyword>
<evidence type="ECO:0000256" key="6">
    <source>
        <dbReference type="ARBA" id="ARBA00022840"/>
    </source>
</evidence>
<keyword evidence="4 9" id="KW-0436">Ligase</keyword>
<evidence type="ECO:0000256" key="5">
    <source>
        <dbReference type="ARBA" id="ARBA00022741"/>
    </source>
</evidence>
<dbReference type="PROSITE" id="PS51274">
    <property type="entry name" value="GATASE_COBBQ"/>
    <property type="match status" value="1"/>
</dbReference>
<keyword evidence="8 9" id="KW-0315">Glutamine amidotransferase</keyword>
<dbReference type="SUPFAM" id="SSF52540">
    <property type="entry name" value="P-loop containing nucleoside triphosphate hydrolases"/>
    <property type="match status" value="1"/>
</dbReference>
<feature type="active site" description="Nucleophile" evidence="9">
    <location>
        <position position="328"/>
    </location>
</feature>
<keyword evidence="6 9" id="KW-0067">ATP-binding</keyword>
<comment type="cofactor">
    <cofactor evidence="1 9">
        <name>Mg(2+)</name>
        <dbReference type="ChEBI" id="CHEBI:18420"/>
    </cofactor>
</comment>
<evidence type="ECO:0000256" key="4">
    <source>
        <dbReference type="ARBA" id="ARBA00022598"/>
    </source>
</evidence>
<comment type="similarity">
    <text evidence="9">Belongs to the CobB/CbiA family.</text>
</comment>
<comment type="domain">
    <text evidence="9">Comprises of two domains. The C-terminal domain contains the binding site for glutamine and catalyzes the hydrolysis of this substrate to glutamate and ammonia. The N-terminal domain is anticipated to bind ATP and cobyrinate and catalyzes the ultimate synthesis of the diamide product. The ammonia produced via the glutaminase domain is probably translocated to the adjacent domain via a molecular tunnel, where it reacts with an activated intermediate.</text>
</comment>
<reference evidence="12" key="1">
    <citation type="journal article" date="2020" name="mSystems">
        <title>Genome- and Community-Level Interaction Insights into Carbon Utilization and Element Cycling Functions of Hydrothermarchaeota in Hydrothermal Sediment.</title>
        <authorList>
            <person name="Zhou Z."/>
            <person name="Liu Y."/>
            <person name="Xu W."/>
            <person name="Pan J."/>
            <person name="Luo Z.H."/>
            <person name="Li M."/>
        </authorList>
    </citation>
    <scope>NUCLEOTIDE SEQUENCE</scope>
    <source>
        <strain evidence="12">SpSt-997</strain>
    </source>
</reference>
<sequence length="442" mass="45443">MSARGLIIAAPRSGAGKTTVTLALLAAFRRRGVRVRAAKSGPDYIDPAFHAAASGAAVFNLDSWAMAPDLLEALLAAAAAEAELLLIEGAMGLFDGAGETPGRSGAVADLAARFGLPVLLVLDVAGQAQTAAAVARGLADFAPDVRVAGVVLNRVASPRHHAMILPALAQAGMAVLGALPRESALALPERHLGLVQAGEQADLGNYLSRLAARAEAAFALDAILAAACPLPPLSPGVCALKPPGQRLALARDNAFSFIYPHLLAGWREAGAEIVFFSPLQDEAAPSGCDACWLPGGYPELHAGRLAAAARFRAGMAAFAARHPVHGECGGYMVLGAHLEDAEGTRHPMLGLLSHASSFARRRLSLGYRRARLLGAAALGAANTVLLGHEFHYATLIDPGDDAPLAELHDASGHALGPAGGRRGRVSGGFFHAIAAEEKEITP</sequence>
<evidence type="ECO:0000259" key="10">
    <source>
        <dbReference type="Pfam" id="PF01656"/>
    </source>
</evidence>
<dbReference type="InterPro" id="IPR029062">
    <property type="entry name" value="Class_I_gatase-like"/>
</dbReference>
<evidence type="ECO:0000256" key="7">
    <source>
        <dbReference type="ARBA" id="ARBA00022842"/>
    </source>
</evidence>
<dbReference type="Gene3D" id="3.40.50.880">
    <property type="match status" value="1"/>
</dbReference>
<dbReference type="Pfam" id="PF01656">
    <property type="entry name" value="CbiA"/>
    <property type="match status" value="1"/>
</dbReference>
<dbReference type="SUPFAM" id="SSF52317">
    <property type="entry name" value="Class I glutamine amidotransferase-like"/>
    <property type="match status" value="1"/>
</dbReference>
<evidence type="ECO:0000256" key="1">
    <source>
        <dbReference type="ARBA" id="ARBA00001946"/>
    </source>
</evidence>
<comment type="caution">
    <text evidence="12">The sequence shown here is derived from an EMBL/GenBank/DDBJ whole genome shotgun (WGS) entry which is preliminary data.</text>
</comment>
<proteinExistence type="inferred from homology"/>
<evidence type="ECO:0000256" key="3">
    <source>
        <dbReference type="ARBA" id="ARBA00022573"/>
    </source>
</evidence>
<dbReference type="Gene3D" id="3.40.50.300">
    <property type="entry name" value="P-loop containing nucleotide triphosphate hydrolases"/>
    <property type="match status" value="1"/>
</dbReference>
<evidence type="ECO:0000256" key="2">
    <source>
        <dbReference type="ARBA" id="ARBA00006205"/>
    </source>
</evidence>
<dbReference type="UniPathway" id="UPA00148">
    <property type="reaction ID" value="UER00231"/>
</dbReference>
<dbReference type="AlphaFoldDB" id="A0A8J4HC45"/>
<comment type="miscellaneous">
    <text evidence="9">The a and c carboxylates of cobyrinate are activated for nucleophilic attack via formation of a phosphorylated intermediate by ATP. CbiA catalyzes first the amidation of the c-carboxylate, and then that of the a-carboxylate.</text>
</comment>
<dbReference type="PANTHER" id="PTHR43873">
    <property type="entry name" value="COBYRINATE A,C-DIAMIDE SYNTHASE"/>
    <property type="match status" value="1"/>
</dbReference>
<dbReference type="NCBIfam" id="NF002204">
    <property type="entry name" value="PRK01077.1"/>
    <property type="match status" value="1"/>
</dbReference>
<dbReference type="NCBIfam" id="TIGR00379">
    <property type="entry name" value="cobB"/>
    <property type="match status" value="1"/>
</dbReference>
<feature type="domain" description="CobQ/CobB/MinD/ParA nucleotide binding" evidence="10">
    <location>
        <begin position="6"/>
        <end position="192"/>
    </location>
</feature>
<protein>
    <recommendedName>
        <fullName evidence="9">Cobyrinate a,c-diamide synthase</fullName>
        <ecNumber evidence="9">6.3.5.11</ecNumber>
    </recommendedName>
    <alternativeName>
        <fullName evidence="9">Cobyrinic acid a,c-diamide synthetase</fullName>
    </alternativeName>
</protein>
<dbReference type="InterPro" id="IPR027417">
    <property type="entry name" value="P-loop_NTPase"/>
</dbReference>
<dbReference type="Pfam" id="PF07685">
    <property type="entry name" value="GATase_3"/>
    <property type="match status" value="1"/>
</dbReference>
<comment type="similarity">
    <text evidence="2">Belongs to the CobB/CobQ family. CobQ subfamily.</text>
</comment>
<evidence type="ECO:0000256" key="8">
    <source>
        <dbReference type="ARBA" id="ARBA00022962"/>
    </source>
</evidence>
<dbReference type="GO" id="GO:0005524">
    <property type="term" value="F:ATP binding"/>
    <property type="evidence" value="ECO:0007669"/>
    <property type="project" value="UniProtKB-UniRule"/>
</dbReference>
<evidence type="ECO:0000256" key="9">
    <source>
        <dbReference type="HAMAP-Rule" id="MF_00027"/>
    </source>
</evidence>
<keyword evidence="5 9" id="KW-0547">Nucleotide-binding</keyword>
<dbReference type="InterPro" id="IPR002586">
    <property type="entry name" value="CobQ/CobB/MinD/ParA_Nub-bd_dom"/>
</dbReference>
<accession>A0A8J4HC45</accession>
<dbReference type="GO" id="GO:0009236">
    <property type="term" value="P:cobalamin biosynthetic process"/>
    <property type="evidence" value="ECO:0007669"/>
    <property type="project" value="UniProtKB-UniRule"/>
</dbReference>
<dbReference type="HAMAP" id="MF_00027">
    <property type="entry name" value="CobB_CbiA"/>
    <property type="match status" value="1"/>
</dbReference>
<comment type="catalytic activity">
    <reaction evidence="9">
        <text>cob(II)yrinate + 2 L-glutamine + 2 ATP + 2 H2O = cob(II)yrinate a,c diamide + 2 L-glutamate + 2 ADP + 2 phosphate + 2 H(+)</text>
        <dbReference type="Rhea" id="RHEA:26289"/>
        <dbReference type="ChEBI" id="CHEBI:15377"/>
        <dbReference type="ChEBI" id="CHEBI:15378"/>
        <dbReference type="ChEBI" id="CHEBI:29985"/>
        <dbReference type="ChEBI" id="CHEBI:30616"/>
        <dbReference type="ChEBI" id="CHEBI:43474"/>
        <dbReference type="ChEBI" id="CHEBI:58359"/>
        <dbReference type="ChEBI" id="CHEBI:58537"/>
        <dbReference type="ChEBI" id="CHEBI:58894"/>
        <dbReference type="ChEBI" id="CHEBI:456216"/>
        <dbReference type="EC" id="6.3.5.11"/>
    </reaction>
</comment>
<organism evidence="12">
    <name type="scientific">Acidicaldus sp</name>
    <dbReference type="NCBI Taxonomy" id="1872105"/>
    <lineage>
        <taxon>Bacteria</taxon>
        <taxon>Pseudomonadati</taxon>
        <taxon>Pseudomonadota</taxon>
        <taxon>Alphaproteobacteria</taxon>
        <taxon>Acetobacterales</taxon>
        <taxon>Acetobacteraceae</taxon>
        <taxon>Acidicaldus</taxon>
    </lineage>
</organism>
<name>A0A8J4HC45_9PROT</name>
<evidence type="ECO:0000313" key="12">
    <source>
        <dbReference type="EMBL" id="HGC42805.1"/>
    </source>
</evidence>
<feature type="domain" description="CobB/CobQ-like glutamine amidotransferase" evidence="11">
    <location>
        <begin position="247"/>
        <end position="437"/>
    </location>
</feature>
<comment type="function">
    <text evidence="9">Catalyzes the ATP-dependent amidation of the two carboxylate groups at positions a and c of cobyrinate, using either L-glutamine or ammonia as the nitrogen source.</text>
</comment>
<feature type="site" description="Increases nucleophilicity of active site Cys" evidence="9">
    <location>
        <position position="431"/>
    </location>
</feature>
<dbReference type="PANTHER" id="PTHR43873:SF1">
    <property type="entry name" value="COBYRINATE A,C-DIAMIDE SYNTHASE"/>
    <property type="match status" value="1"/>
</dbReference>
<dbReference type="GO" id="GO:0042242">
    <property type="term" value="F:cobyrinic acid a,c-diamide synthase activity"/>
    <property type="evidence" value="ECO:0007669"/>
    <property type="project" value="UniProtKB-UniRule"/>
</dbReference>
<keyword evidence="7 9" id="KW-0460">Magnesium</keyword>
<gene>
    <name evidence="9" type="primary">cbiA</name>
    <name evidence="12" type="ORF">ENY07_06245</name>
</gene>
<evidence type="ECO:0000259" key="11">
    <source>
        <dbReference type="Pfam" id="PF07685"/>
    </source>
</evidence>